<evidence type="ECO:0000256" key="2">
    <source>
        <dbReference type="PROSITE-ProRule" id="PRU00447"/>
    </source>
</evidence>
<accession>A0AAE1L3L2</accession>
<dbReference type="Proteomes" id="UP001286313">
    <property type="component" value="Unassembled WGS sequence"/>
</dbReference>
<dbReference type="PANTHER" id="PTHR13067">
    <property type="entry name" value="CASPASE-ACTIVATED DNASE"/>
    <property type="match status" value="1"/>
</dbReference>
<dbReference type="AlphaFoldDB" id="A0AAE1L3L2"/>
<dbReference type="InterPro" id="IPR039729">
    <property type="entry name" value="DFF40"/>
</dbReference>
<dbReference type="SUPFAM" id="SSF54060">
    <property type="entry name" value="His-Me finger endonucleases"/>
    <property type="match status" value="1"/>
</dbReference>
<dbReference type="Pfam" id="PF09230">
    <property type="entry name" value="DFF40"/>
    <property type="match status" value="1"/>
</dbReference>
<dbReference type="GO" id="GO:0005737">
    <property type="term" value="C:cytoplasm"/>
    <property type="evidence" value="ECO:0007669"/>
    <property type="project" value="InterPro"/>
</dbReference>
<dbReference type="GO" id="GO:0016787">
    <property type="term" value="F:hydrolase activity"/>
    <property type="evidence" value="ECO:0007669"/>
    <property type="project" value="InterPro"/>
</dbReference>
<dbReference type="EMBL" id="JAWQEG010000163">
    <property type="protein sequence ID" value="KAK3893902.1"/>
    <property type="molecule type" value="Genomic_DNA"/>
</dbReference>
<proteinExistence type="predicted"/>
<feature type="domain" description="CIDE-N" evidence="3">
    <location>
        <begin position="1"/>
        <end position="77"/>
    </location>
</feature>
<name>A0AAE1L3L2_PETCI</name>
<dbReference type="Pfam" id="PF02017">
    <property type="entry name" value="CIDE-N"/>
    <property type="match status" value="1"/>
</dbReference>
<dbReference type="Gene3D" id="3.10.20.10">
    <property type="match status" value="1"/>
</dbReference>
<protein>
    <recommendedName>
        <fullName evidence="3">CIDE-N domain-containing protein</fullName>
    </recommendedName>
</protein>
<reference evidence="4" key="1">
    <citation type="submission" date="2023-10" db="EMBL/GenBank/DDBJ databases">
        <title>Genome assemblies of two species of porcelain crab, Petrolisthes cinctipes and Petrolisthes manimaculis (Anomura: Porcellanidae).</title>
        <authorList>
            <person name="Angst P."/>
        </authorList>
    </citation>
    <scope>NUCLEOTIDE SEQUENCE</scope>
    <source>
        <strain evidence="4">PB745_01</strain>
        <tissue evidence="4">Gill</tissue>
    </source>
</reference>
<evidence type="ECO:0000313" key="5">
    <source>
        <dbReference type="Proteomes" id="UP001286313"/>
    </source>
</evidence>
<dbReference type="PROSITE" id="PS51135">
    <property type="entry name" value="CIDE_N"/>
    <property type="match status" value="1"/>
</dbReference>
<dbReference type="InterPro" id="IPR003508">
    <property type="entry name" value="CIDE-N_dom"/>
</dbReference>
<dbReference type="GO" id="GO:0004520">
    <property type="term" value="F:DNA endonuclease activity"/>
    <property type="evidence" value="ECO:0007669"/>
    <property type="project" value="InterPro"/>
</dbReference>
<keyword evidence="1 2" id="KW-0053">Apoptosis</keyword>
<dbReference type="SUPFAM" id="SSF54277">
    <property type="entry name" value="CAD &amp; PB1 domains"/>
    <property type="match status" value="1"/>
</dbReference>
<organism evidence="4 5">
    <name type="scientific">Petrolisthes cinctipes</name>
    <name type="common">Flat porcelain crab</name>
    <dbReference type="NCBI Taxonomy" id="88211"/>
    <lineage>
        <taxon>Eukaryota</taxon>
        <taxon>Metazoa</taxon>
        <taxon>Ecdysozoa</taxon>
        <taxon>Arthropoda</taxon>
        <taxon>Crustacea</taxon>
        <taxon>Multicrustacea</taxon>
        <taxon>Malacostraca</taxon>
        <taxon>Eumalacostraca</taxon>
        <taxon>Eucarida</taxon>
        <taxon>Decapoda</taxon>
        <taxon>Pleocyemata</taxon>
        <taxon>Anomura</taxon>
        <taxon>Galatheoidea</taxon>
        <taxon>Porcellanidae</taxon>
        <taxon>Petrolisthes</taxon>
    </lineage>
</organism>
<dbReference type="GO" id="GO:0006309">
    <property type="term" value="P:apoptotic DNA fragmentation"/>
    <property type="evidence" value="ECO:0007669"/>
    <property type="project" value="InterPro"/>
</dbReference>
<evidence type="ECO:0000313" key="4">
    <source>
        <dbReference type="EMBL" id="KAK3893902.1"/>
    </source>
</evidence>
<gene>
    <name evidence="4" type="ORF">Pcinc_002299</name>
</gene>
<dbReference type="InterPro" id="IPR044925">
    <property type="entry name" value="His-Me_finger_sf"/>
</dbReference>
<comment type="caution">
    <text evidence="4">The sequence shown here is derived from an EMBL/GenBank/DDBJ whole genome shotgun (WGS) entry which is preliminary data.</text>
</comment>
<evidence type="ECO:0000256" key="1">
    <source>
        <dbReference type="ARBA" id="ARBA00022703"/>
    </source>
</evidence>
<evidence type="ECO:0000259" key="3">
    <source>
        <dbReference type="PROSITE" id="PS51135"/>
    </source>
</evidence>
<keyword evidence="5" id="KW-1185">Reference proteome</keyword>
<sequence length="379" mass="44026">MTHFVVTGPGHKKVGIIAPNFREFLSKCRRKFGYKKNEEKDIVVYLTDDTEVDEEYFEILSAGTHLRVSLPGEVKTPDYIQQLAVFLYQCLEQEPNLHQRVLKCLKEPPTSDRAAALLELLARTASNTVSLTSRDKDPEWFRGLNTKFNTKEGVMRNSCESRMRGYFQHTRQELLADTPHDHPHITNAITFFRHHLHKTRHNSSYFDRSASDSERLCDDKGFFSCEGPYDQHTCPSLHFINPYTSREARIIFSTWNLDHVIEKSRTVLPTLKASLSSKKGRNVNLQYFHQLLFLHKDTTIPSGNLKLVHVACHVKKPHQLKIEPKYIYLFQDSTDNIDGPQTSHTGKRLHQQDIHYYTRSKKRCLSTTTRRCVRSQVKL</sequence>
<dbReference type="InterPro" id="IPR015311">
    <property type="entry name" value="DFF40_C"/>
</dbReference>
<dbReference type="GO" id="GO:0005634">
    <property type="term" value="C:nucleus"/>
    <property type="evidence" value="ECO:0007669"/>
    <property type="project" value="InterPro"/>
</dbReference>
<dbReference type="PANTHER" id="PTHR13067:SF2">
    <property type="entry name" value="CASPASE-ACTIVATED DNASE"/>
    <property type="match status" value="1"/>
</dbReference>